<feature type="transmembrane region" description="Helical" evidence="11">
    <location>
        <begin position="915"/>
        <end position="939"/>
    </location>
</feature>
<feature type="transmembrane region" description="Helical" evidence="11">
    <location>
        <begin position="282"/>
        <end position="307"/>
    </location>
</feature>
<dbReference type="InterPro" id="IPR003439">
    <property type="entry name" value="ABC_transporter-like_ATP-bd"/>
</dbReference>
<keyword evidence="6" id="KW-0547">Nucleotide-binding</keyword>
<feature type="transmembrane region" description="Helical" evidence="11">
    <location>
        <begin position="687"/>
        <end position="709"/>
    </location>
</feature>
<keyword evidence="9 11" id="KW-0472">Membrane</keyword>
<evidence type="ECO:0000256" key="8">
    <source>
        <dbReference type="ARBA" id="ARBA00022989"/>
    </source>
</evidence>
<feature type="region of interest" description="Disordered" evidence="10">
    <location>
        <begin position="1"/>
        <end position="32"/>
    </location>
</feature>
<dbReference type="InterPro" id="IPR039421">
    <property type="entry name" value="Type_1_exporter"/>
</dbReference>
<keyword evidence="4 11" id="KW-0812">Transmembrane</keyword>
<organism evidence="14 15">
    <name type="scientific">Eragrostis curvula</name>
    <name type="common">weeping love grass</name>
    <dbReference type="NCBI Taxonomy" id="38414"/>
    <lineage>
        <taxon>Eukaryota</taxon>
        <taxon>Viridiplantae</taxon>
        <taxon>Streptophyta</taxon>
        <taxon>Embryophyta</taxon>
        <taxon>Tracheophyta</taxon>
        <taxon>Spermatophyta</taxon>
        <taxon>Magnoliopsida</taxon>
        <taxon>Liliopsida</taxon>
        <taxon>Poales</taxon>
        <taxon>Poaceae</taxon>
        <taxon>PACMAD clade</taxon>
        <taxon>Chloridoideae</taxon>
        <taxon>Eragrostideae</taxon>
        <taxon>Eragrostidinae</taxon>
        <taxon>Eragrostis</taxon>
    </lineage>
</organism>
<dbReference type="Pfam" id="PF00664">
    <property type="entry name" value="ABC_membrane"/>
    <property type="match status" value="2"/>
</dbReference>
<evidence type="ECO:0000256" key="2">
    <source>
        <dbReference type="ARBA" id="ARBA00007577"/>
    </source>
</evidence>
<dbReference type="EMBL" id="RWGY01000045">
    <property type="protein sequence ID" value="TVU07421.1"/>
    <property type="molecule type" value="Genomic_DNA"/>
</dbReference>
<feature type="transmembrane region" description="Helical" evidence="11">
    <location>
        <begin position="236"/>
        <end position="256"/>
    </location>
</feature>
<dbReference type="Gene3D" id="3.40.50.300">
    <property type="entry name" value="P-loop containing nucleotide triphosphate hydrolases"/>
    <property type="match status" value="1"/>
</dbReference>
<keyword evidence="8 11" id="KW-1133">Transmembrane helix</keyword>
<dbReference type="SUPFAM" id="SSF90123">
    <property type="entry name" value="ABC transporter transmembrane region"/>
    <property type="match status" value="2"/>
</dbReference>
<comment type="subcellular location">
    <subcellularLocation>
        <location evidence="1">Membrane</location>
        <topology evidence="1">Multi-pass membrane protein</topology>
    </subcellularLocation>
</comment>
<evidence type="ECO:0000259" key="12">
    <source>
        <dbReference type="PROSITE" id="PS50893"/>
    </source>
</evidence>
<dbReference type="GO" id="GO:0090374">
    <property type="term" value="P:oligopeptide export from mitochondrion"/>
    <property type="evidence" value="ECO:0007669"/>
    <property type="project" value="TreeGrafter"/>
</dbReference>
<keyword evidence="7" id="KW-0067">ATP-binding</keyword>
<proteinExistence type="inferred from homology"/>
<evidence type="ECO:0000256" key="5">
    <source>
        <dbReference type="ARBA" id="ARBA00022737"/>
    </source>
</evidence>
<feature type="transmembrane region" description="Helical" evidence="11">
    <location>
        <begin position="359"/>
        <end position="377"/>
    </location>
</feature>
<feature type="compositionally biased region" description="Polar residues" evidence="10">
    <location>
        <begin position="1"/>
        <end position="11"/>
    </location>
</feature>
<keyword evidence="5" id="KW-0677">Repeat</keyword>
<dbReference type="InterPro" id="IPR027417">
    <property type="entry name" value="P-loop_NTPase"/>
</dbReference>
<dbReference type="InterPro" id="IPR011527">
    <property type="entry name" value="ABC1_TM_dom"/>
</dbReference>
<dbReference type="CDD" id="cd18577">
    <property type="entry name" value="ABC_6TM_Pgp_ABCB1_D1_like"/>
    <property type="match status" value="1"/>
</dbReference>
<feature type="transmembrane region" description="Helical" evidence="11">
    <location>
        <begin position="809"/>
        <end position="829"/>
    </location>
</feature>
<dbReference type="InterPro" id="IPR017871">
    <property type="entry name" value="ABC_transporter-like_CS"/>
</dbReference>
<comment type="similarity">
    <text evidence="2">Belongs to the ABC transporter superfamily. ABCB family. Multidrug resistance exporter (TC 3.A.1.201) subfamily.</text>
</comment>
<keyword evidence="3" id="KW-0813">Transport</keyword>
<dbReference type="GO" id="GO:0016887">
    <property type="term" value="F:ATP hydrolysis activity"/>
    <property type="evidence" value="ECO:0007669"/>
    <property type="project" value="InterPro"/>
</dbReference>
<feature type="transmembrane region" description="Helical" evidence="11">
    <location>
        <begin position="383"/>
        <end position="401"/>
    </location>
</feature>
<evidence type="ECO:0000256" key="3">
    <source>
        <dbReference type="ARBA" id="ARBA00022448"/>
    </source>
</evidence>
<feature type="transmembrane region" description="Helical" evidence="11">
    <location>
        <begin position="951"/>
        <end position="970"/>
    </location>
</feature>
<evidence type="ECO:0000256" key="1">
    <source>
        <dbReference type="ARBA" id="ARBA00004141"/>
    </source>
</evidence>
<dbReference type="GO" id="GO:0015421">
    <property type="term" value="F:ABC-type oligopeptide transporter activity"/>
    <property type="evidence" value="ECO:0007669"/>
    <property type="project" value="TreeGrafter"/>
</dbReference>
<dbReference type="PANTHER" id="PTHR43394">
    <property type="entry name" value="ATP-DEPENDENT PERMEASE MDL1, MITOCHONDRIAL"/>
    <property type="match status" value="1"/>
</dbReference>
<evidence type="ECO:0008006" key="16">
    <source>
        <dbReference type="Google" id="ProtNLM"/>
    </source>
</evidence>
<evidence type="ECO:0000256" key="9">
    <source>
        <dbReference type="ARBA" id="ARBA00023136"/>
    </source>
</evidence>
<feature type="domain" description="ABC transporter" evidence="12">
    <location>
        <begin position="773"/>
        <end position="1084"/>
    </location>
</feature>
<reference evidence="14 15" key="1">
    <citation type="journal article" date="2019" name="Sci. Rep.">
        <title>A high-quality genome of Eragrostis curvula grass provides insights into Poaceae evolution and supports new strategies to enhance forage quality.</title>
        <authorList>
            <person name="Carballo J."/>
            <person name="Santos B.A.C.M."/>
            <person name="Zappacosta D."/>
            <person name="Garbus I."/>
            <person name="Selva J.P."/>
            <person name="Gallo C.A."/>
            <person name="Diaz A."/>
            <person name="Albertini E."/>
            <person name="Caccamo M."/>
            <person name="Echenique V."/>
        </authorList>
    </citation>
    <scope>NUCLEOTIDE SEQUENCE [LARGE SCALE GENOMIC DNA]</scope>
    <source>
        <strain evidence="15">cv. Victoria</strain>
        <tissue evidence="14">Leaf</tissue>
    </source>
</reference>
<evidence type="ECO:0000256" key="7">
    <source>
        <dbReference type="ARBA" id="ARBA00022840"/>
    </source>
</evidence>
<evidence type="ECO:0000256" key="10">
    <source>
        <dbReference type="SAM" id="MobiDB-lite"/>
    </source>
</evidence>
<evidence type="ECO:0000256" key="6">
    <source>
        <dbReference type="ARBA" id="ARBA00022741"/>
    </source>
</evidence>
<feature type="transmembrane region" description="Helical" evidence="11">
    <location>
        <begin position="835"/>
        <end position="854"/>
    </location>
</feature>
<dbReference type="Gene3D" id="1.20.1560.10">
    <property type="entry name" value="ABC transporter type 1, transmembrane domain"/>
    <property type="match status" value="2"/>
</dbReference>
<dbReference type="PROSITE" id="PS50893">
    <property type="entry name" value="ABC_TRANSPORTER_2"/>
    <property type="match status" value="2"/>
</dbReference>
<dbReference type="OrthoDB" id="6500128at2759"/>
<evidence type="ECO:0000259" key="13">
    <source>
        <dbReference type="PROSITE" id="PS50929"/>
    </source>
</evidence>
<dbReference type="PROSITE" id="PS00211">
    <property type="entry name" value="ABC_TRANSPORTER_1"/>
    <property type="match status" value="1"/>
</dbReference>
<feature type="domain" description="ABC transmembrane type-1" evidence="13">
    <location>
        <begin position="240"/>
        <end position="505"/>
    </location>
</feature>
<evidence type="ECO:0000256" key="4">
    <source>
        <dbReference type="ARBA" id="ARBA00022692"/>
    </source>
</evidence>
<name>A0A5J9TA01_9POAL</name>
<feature type="domain" description="ABC transmembrane type-1" evidence="13">
    <location>
        <begin position="689"/>
        <end position="975"/>
    </location>
</feature>
<feature type="transmembrane region" description="Helical" evidence="11">
    <location>
        <begin position="729"/>
        <end position="758"/>
    </location>
</feature>
<keyword evidence="15" id="KW-1185">Reference proteome</keyword>
<dbReference type="AlphaFoldDB" id="A0A5J9TA01"/>
<evidence type="ECO:0000313" key="14">
    <source>
        <dbReference type="EMBL" id="TVU07421.1"/>
    </source>
</evidence>
<comment type="caution">
    <text evidence="14">The sequence shown here is derived from an EMBL/GenBank/DDBJ whole genome shotgun (WGS) entry which is preliminary data.</text>
</comment>
<dbReference type="CDD" id="cd18578">
    <property type="entry name" value="ABC_6TM_Pgp_ABCB1_D2_like"/>
    <property type="match status" value="1"/>
</dbReference>
<dbReference type="GO" id="GO:0005743">
    <property type="term" value="C:mitochondrial inner membrane"/>
    <property type="evidence" value="ECO:0007669"/>
    <property type="project" value="TreeGrafter"/>
</dbReference>
<evidence type="ECO:0000313" key="15">
    <source>
        <dbReference type="Proteomes" id="UP000324897"/>
    </source>
</evidence>
<feature type="domain" description="ABC transporter" evidence="12">
    <location>
        <begin position="315"/>
        <end position="613"/>
    </location>
</feature>
<gene>
    <name evidence="14" type="ORF">EJB05_47475</name>
</gene>
<dbReference type="PROSITE" id="PS50929">
    <property type="entry name" value="ABC_TM1F"/>
    <property type="match status" value="2"/>
</dbReference>
<accession>A0A5J9TA01</accession>
<dbReference type="SUPFAM" id="SSF52540">
    <property type="entry name" value="P-loop containing nucleoside triphosphate hydrolases"/>
    <property type="match status" value="2"/>
</dbReference>
<dbReference type="InterPro" id="IPR036640">
    <property type="entry name" value="ABC1_TM_sf"/>
</dbReference>
<dbReference type="InterPro" id="IPR003593">
    <property type="entry name" value="AAA+_ATPase"/>
</dbReference>
<dbReference type="GO" id="GO:0005524">
    <property type="term" value="F:ATP binding"/>
    <property type="evidence" value="ECO:0007669"/>
    <property type="project" value="UniProtKB-KW"/>
</dbReference>
<evidence type="ECO:0000256" key="11">
    <source>
        <dbReference type="SAM" id="Phobius"/>
    </source>
</evidence>
<feature type="non-terminal residue" evidence="14">
    <location>
        <position position="1"/>
    </location>
</feature>
<protein>
    <recommendedName>
        <fullName evidence="16">ABC transmembrane type-1 domain-containing protein</fullName>
    </recommendedName>
</protein>
<dbReference type="Proteomes" id="UP000324897">
    <property type="component" value="Unassembled WGS sequence"/>
</dbReference>
<dbReference type="SMART" id="SM00382">
    <property type="entry name" value="AAA"/>
    <property type="match status" value="2"/>
</dbReference>
<sequence>LPTPENSTSFAAGSRGGVRRRHGGDDMSWQSSVSWAPDTSWAQPHGLGAAVGPWAPAANDNASRRGPALFHRTARDYYLSRRSSRIYRDRSSAMLQSRAGNKRLELQSVVTDASRAIVVAPTASFASNDDIPSAGEKAMVKVKYSDTYNNTVSREVSFSRDNHDQLYVAPARRDAPSFGNDISVASYSKSRYYDDDDDGGGDYEYDDDVDDEDLKVRVGKPVSIAGLFKYSTPLDIVLLVLGCIGAMINGGSLPWYSYLFGNFVNKIVNSDKGQMMKDVKQISFYMVILAAVVVIGAYLEITCWRIIGERSALRIRREYLKAVLRQDIGFFDTEVSTGEVMQSISGDVAQIQEVMGEKMAGFVHHVFTFIFGYAVGFVKSWKIALAVFAVTPAMMSCGIAYKAIYGGLTAKEEASYQRAGSVAQQAISSIRTVLSFVMEDRLADKYAELLNKASPIGIKMGFAKGAGMGVIYLVTYSQWALALWYGSQLVAEGEIRGGDAIACFFGVMVGDRGNQLSGGQKQRIALARAIIRDPRILLLDEPTSALDAESEAVVQQSIDRLAVGRTVVVIAHRLATVRNADTIAVLDRGAVVESGNHADLMARGGAYASLVKLASSDSGRSDSSGEPGGAAMYNSFTDDSGHDMSVSKSRYGGFATIQEEAEQNDKKKDVKVRVSEIWQLQRREGPLLILGFLMGIHAGAVFSVFPLLLGQAVEVYFDSNPSKMKRQVGYLATAVVGLGVACILTMTGQQGLCGWAGARLTMRVRDRLFRAVMRQEPAWFDDEDNAMGVLVTRLARDAIAFRSMFGDRYAVLLMAVGSAGVGLGICFALDWRLTLVAMGCTPLTLGASYLNLLVNVGPKSDDGAYARASSIAAGAVSNVRTVAALCAQGNIVGTFDHALDGPITKARRRSQYMGVVLGLSQGAMYGAYTVTLWAGALFINKGLSSFGDVSKIFLILVLSSFSVGQLAGLAPDTSGAPVAIAGILSILKRGQKQRIAIARAIVKQSRILLLDEASSALDLESEKHVQEALKKVSQRATTIMVAHRLSTVREADRIAVVSNGKILEFGSHDVLLANHRDGLYAAMVKAEVEAQAFA</sequence>
<dbReference type="PANTHER" id="PTHR43394:SF11">
    <property type="entry name" value="ATP-BINDING CASSETTE TRANSPORTER"/>
    <property type="match status" value="1"/>
</dbReference>